<keyword evidence="1" id="KW-0732">Signal</keyword>
<dbReference type="AlphaFoldDB" id="A0A1B0AMG5"/>
<keyword evidence="3" id="KW-1185">Reference proteome</keyword>
<sequence length="179" mass="19798">FVGFILIVIRFIWQIITEYTCFLDLNGTLVPGEFAAELEQKSTNSLVNTSAIWKEAYSTRWKPKAETLFISLLIESQHPQHFFSSITVTLNLTWARINQQGVVKRDYPPVRHVAYQSVNWLTKHILGGSPSRQARAHSSGADSAGLRLNSAVALVEKSKCLNGDLGLGLTTVLLAANEG</sequence>
<dbReference type="Proteomes" id="UP000092460">
    <property type="component" value="Unassembled WGS sequence"/>
</dbReference>
<proteinExistence type="predicted"/>
<dbReference type="EMBL" id="JXJN01000433">
    <property type="status" value="NOT_ANNOTATED_CDS"/>
    <property type="molecule type" value="Genomic_DNA"/>
</dbReference>
<organism evidence="2 3">
    <name type="scientific">Glossina palpalis gambiensis</name>
    <dbReference type="NCBI Taxonomy" id="67801"/>
    <lineage>
        <taxon>Eukaryota</taxon>
        <taxon>Metazoa</taxon>
        <taxon>Ecdysozoa</taxon>
        <taxon>Arthropoda</taxon>
        <taxon>Hexapoda</taxon>
        <taxon>Insecta</taxon>
        <taxon>Pterygota</taxon>
        <taxon>Neoptera</taxon>
        <taxon>Endopterygota</taxon>
        <taxon>Diptera</taxon>
        <taxon>Brachycera</taxon>
        <taxon>Muscomorpha</taxon>
        <taxon>Hippoboscoidea</taxon>
        <taxon>Glossinidae</taxon>
        <taxon>Glossina</taxon>
    </lineage>
</organism>
<dbReference type="VEuPathDB" id="VectorBase:GPPI001802"/>
<dbReference type="EMBL" id="JXJN01000432">
    <property type="status" value="NOT_ANNOTATED_CDS"/>
    <property type="molecule type" value="Genomic_DNA"/>
</dbReference>
<feature type="signal peptide" evidence="1">
    <location>
        <begin position="1"/>
        <end position="17"/>
    </location>
</feature>
<reference evidence="3" key="1">
    <citation type="submission" date="2015-01" db="EMBL/GenBank/DDBJ databases">
        <authorList>
            <person name="Aksoy S."/>
            <person name="Warren W."/>
            <person name="Wilson R.K."/>
        </authorList>
    </citation>
    <scope>NUCLEOTIDE SEQUENCE [LARGE SCALE GENOMIC DNA]</scope>
    <source>
        <strain evidence="3">IAEA</strain>
    </source>
</reference>
<accession>A0A1B0AMG5</accession>
<reference evidence="2" key="2">
    <citation type="submission" date="2020-05" db="UniProtKB">
        <authorList>
            <consortium name="EnsemblMetazoa"/>
        </authorList>
    </citation>
    <scope>IDENTIFICATION</scope>
    <source>
        <strain evidence="2">IAEA</strain>
    </source>
</reference>
<evidence type="ECO:0000256" key="1">
    <source>
        <dbReference type="SAM" id="SignalP"/>
    </source>
</evidence>
<name>A0A1B0AMG5_9MUSC</name>
<dbReference type="EnsemblMetazoa" id="GPPI001802-RA">
    <property type="protein sequence ID" value="GPPI001802-PA"/>
    <property type="gene ID" value="GPPI001802"/>
</dbReference>
<feature type="chain" id="PRO_5008403983" evidence="1">
    <location>
        <begin position="18"/>
        <end position="179"/>
    </location>
</feature>
<evidence type="ECO:0000313" key="3">
    <source>
        <dbReference type="Proteomes" id="UP000092460"/>
    </source>
</evidence>
<protein>
    <submittedName>
        <fullName evidence="2">Uncharacterized protein</fullName>
    </submittedName>
</protein>
<evidence type="ECO:0000313" key="2">
    <source>
        <dbReference type="EnsemblMetazoa" id="GPPI001802-PA"/>
    </source>
</evidence>